<dbReference type="NCBIfam" id="NF041043">
    <property type="entry name" value="BPSS1780_fam"/>
    <property type="match status" value="1"/>
</dbReference>
<keyword evidence="1" id="KW-1133">Transmembrane helix</keyword>
<feature type="transmembrane region" description="Helical" evidence="1">
    <location>
        <begin position="100"/>
        <end position="119"/>
    </location>
</feature>
<feature type="transmembrane region" description="Helical" evidence="1">
    <location>
        <begin position="153"/>
        <end position="172"/>
    </location>
</feature>
<feature type="transmembrane region" description="Helical" evidence="1">
    <location>
        <begin position="234"/>
        <end position="257"/>
    </location>
</feature>
<reference evidence="2 3" key="1">
    <citation type="submission" date="2024-05" db="EMBL/GenBank/DDBJ databases">
        <title>Roseateles sp. DJS-2-20 16S ribosomal RNA gene Genome sequencing and assembly.</title>
        <authorList>
            <person name="Woo H."/>
        </authorList>
    </citation>
    <scope>NUCLEOTIDE SEQUENCE [LARGE SCALE GENOMIC DNA]</scope>
    <source>
        <strain evidence="2 3">DJS-2-20</strain>
    </source>
</reference>
<keyword evidence="3" id="KW-1185">Reference proteome</keyword>
<comment type="caution">
    <text evidence="2">The sequence shown here is derived from an EMBL/GenBank/DDBJ whole genome shotgun (WGS) entry which is preliminary data.</text>
</comment>
<sequence>MSMVLHLQQVPARNGNLWIRHGWRVFRRQPLALLGLFAFGFLAGGLLSMLPVVGPVLGMASVPVFSLGFMLATHQTLQGGHPNVQVFLEPFKLTPARRNTQLQLCFSFALLAVLVLLGAERIDGEQQRLALELMTQPKPDPEALAQALTDPRLIWGALVRFGGLGLLAVPWWQAPALVHWGGQGAMHALFSSTLALWRNKGAFALNGISWMLLTMALSSIFSLVLGLLGLGPLAMYALVPLGMMGAVVFYAGLYFSFVDCFAFGAPKAADAPQRDDEPGSA</sequence>
<protein>
    <submittedName>
        <fullName evidence="2">BPSS1780 family membrane protein</fullName>
    </submittedName>
</protein>
<dbReference type="Proteomes" id="UP001495147">
    <property type="component" value="Unassembled WGS sequence"/>
</dbReference>
<evidence type="ECO:0000313" key="2">
    <source>
        <dbReference type="EMBL" id="MEO3691047.1"/>
    </source>
</evidence>
<organism evidence="2 3">
    <name type="scientific">Roseateles paludis</name>
    <dbReference type="NCBI Taxonomy" id="3145238"/>
    <lineage>
        <taxon>Bacteria</taxon>
        <taxon>Pseudomonadati</taxon>
        <taxon>Pseudomonadota</taxon>
        <taxon>Betaproteobacteria</taxon>
        <taxon>Burkholderiales</taxon>
        <taxon>Sphaerotilaceae</taxon>
        <taxon>Roseateles</taxon>
    </lineage>
</organism>
<dbReference type="EMBL" id="JBDPZD010000002">
    <property type="protein sequence ID" value="MEO3691047.1"/>
    <property type="molecule type" value="Genomic_DNA"/>
</dbReference>
<evidence type="ECO:0000256" key="1">
    <source>
        <dbReference type="SAM" id="Phobius"/>
    </source>
</evidence>
<evidence type="ECO:0000313" key="3">
    <source>
        <dbReference type="Proteomes" id="UP001495147"/>
    </source>
</evidence>
<keyword evidence="1" id="KW-0472">Membrane</keyword>
<dbReference type="InterPro" id="IPR047798">
    <property type="entry name" value="BPSS1780-like"/>
</dbReference>
<feature type="transmembrane region" description="Helical" evidence="1">
    <location>
        <begin position="209"/>
        <end position="228"/>
    </location>
</feature>
<accession>A0ABV0FZY6</accession>
<gene>
    <name evidence="2" type="ORF">ABDJ85_06160</name>
</gene>
<name>A0ABV0FZY6_9BURK</name>
<keyword evidence="1" id="KW-0812">Transmembrane</keyword>
<proteinExistence type="predicted"/>
<feature type="transmembrane region" description="Helical" evidence="1">
    <location>
        <begin position="31"/>
        <end position="53"/>
    </location>
</feature>
<dbReference type="RefSeq" id="WP_347703890.1">
    <property type="nucleotide sequence ID" value="NZ_JBDPZD010000002.1"/>
</dbReference>